<organism evidence="1 2">
    <name type="scientific">Chitinophaga oryziterrae</name>
    <dbReference type="NCBI Taxonomy" id="1031224"/>
    <lineage>
        <taxon>Bacteria</taxon>
        <taxon>Pseudomonadati</taxon>
        <taxon>Bacteroidota</taxon>
        <taxon>Chitinophagia</taxon>
        <taxon>Chitinophagales</taxon>
        <taxon>Chitinophagaceae</taxon>
        <taxon>Chitinophaga</taxon>
    </lineage>
</organism>
<comment type="caution">
    <text evidence="1">The sequence shown here is derived from an EMBL/GenBank/DDBJ whole genome shotgun (WGS) entry which is preliminary data.</text>
</comment>
<dbReference type="RefSeq" id="WP_157300701.1">
    <property type="nucleotide sequence ID" value="NZ_BAAAZB010000005.1"/>
</dbReference>
<dbReference type="AlphaFoldDB" id="A0A6N8J9Z7"/>
<evidence type="ECO:0000313" key="2">
    <source>
        <dbReference type="Proteomes" id="UP000468388"/>
    </source>
</evidence>
<dbReference type="EMBL" id="WRXO01000004">
    <property type="protein sequence ID" value="MVT42067.1"/>
    <property type="molecule type" value="Genomic_DNA"/>
</dbReference>
<evidence type="ECO:0000313" key="1">
    <source>
        <dbReference type="EMBL" id="MVT42067.1"/>
    </source>
</evidence>
<reference evidence="1 2" key="1">
    <citation type="submission" date="2019-12" db="EMBL/GenBank/DDBJ databases">
        <title>The draft genomic sequence of strain Chitinophaga oryziterrae JCM 16595.</title>
        <authorList>
            <person name="Zhang X."/>
        </authorList>
    </citation>
    <scope>NUCLEOTIDE SEQUENCE [LARGE SCALE GENOMIC DNA]</scope>
    <source>
        <strain evidence="1 2">JCM 16595</strain>
    </source>
</reference>
<sequence length="93" mass="10905">MRMQEGRIERKRCFPIQHEDISENRISLQADAAYTHIKGAMPQKNDDIISTVQPESVRRDFGLPYFLFLFFPERRGASFHFSMSRRLGTLKGE</sequence>
<dbReference type="Proteomes" id="UP000468388">
    <property type="component" value="Unassembled WGS sequence"/>
</dbReference>
<keyword evidence="2" id="KW-1185">Reference proteome</keyword>
<name>A0A6N8J9Z7_9BACT</name>
<gene>
    <name evidence="1" type="ORF">GO495_15860</name>
</gene>
<protein>
    <submittedName>
        <fullName evidence="1">Uncharacterized protein</fullName>
    </submittedName>
</protein>
<accession>A0A6N8J9Z7</accession>
<proteinExistence type="predicted"/>